<sequence>MATRMVCNKVLPLRPLTTTPLRSPPPFTGNGDLKIWLMRLVDYFEENAIPEERRYGFTKLLLSDEGYGIAAGFGRQVIRNQFITDIRQEAVFEQLVRRELANFEAHAHVEAQEAEQTEAALCVMRLDRHPPATSPGQCGCCRHCPCSRKTGTVGRANYPAHGRTEAQRADLIEAADPAHASAEMTEDQSLNYKPLPRWAPTSDTVENRPELMQIDSCSAVAFLRLNAYDSIDKPSSRRVVSNVSQRCLLDADFISGHGCVFNFALGTLTCGFNQMLDAAESMLEGARIDPLDRKGQLAGKATNIGQSDPAHALVPEGTTTPSVPQPEAQVEGPTKEQVVRSQWILDVLQRMHESPEAGHLGVEKTLERLKGRFY</sequence>
<dbReference type="Pfam" id="PF17921">
    <property type="entry name" value="Integrase_H2C2"/>
    <property type="match status" value="1"/>
</dbReference>
<evidence type="ECO:0000313" key="3">
    <source>
        <dbReference type="EMBL" id="KRX20835.1"/>
    </source>
</evidence>
<evidence type="ECO:0000259" key="2">
    <source>
        <dbReference type="Pfam" id="PF17921"/>
    </source>
</evidence>
<feature type="region of interest" description="Disordered" evidence="1">
    <location>
        <begin position="304"/>
        <end position="335"/>
    </location>
</feature>
<evidence type="ECO:0000313" key="4">
    <source>
        <dbReference type="Proteomes" id="UP000054630"/>
    </source>
</evidence>
<feature type="domain" description="Integrase zinc-binding" evidence="2">
    <location>
        <begin position="342"/>
        <end position="374"/>
    </location>
</feature>
<dbReference type="OrthoDB" id="10030726at2759"/>
<dbReference type="EMBL" id="JYDL01000044">
    <property type="protein sequence ID" value="KRX20835.1"/>
    <property type="molecule type" value="Genomic_DNA"/>
</dbReference>
<dbReference type="AlphaFoldDB" id="A0A0V0S241"/>
<accession>A0A0V0S241</accession>
<keyword evidence="4" id="KW-1185">Reference proteome</keyword>
<evidence type="ECO:0000256" key="1">
    <source>
        <dbReference type="SAM" id="MobiDB-lite"/>
    </source>
</evidence>
<gene>
    <name evidence="3" type="ORF">T07_12072</name>
</gene>
<protein>
    <recommendedName>
        <fullName evidence="2">Integrase zinc-binding domain-containing protein</fullName>
    </recommendedName>
</protein>
<name>A0A0V0S241_9BILA</name>
<dbReference type="Proteomes" id="UP000054630">
    <property type="component" value="Unassembled WGS sequence"/>
</dbReference>
<comment type="caution">
    <text evidence="3">The sequence shown here is derived from an EMBL/GenBank/DDBJ whole genome shotgun (WGS) entry which is preliminary data.</text>
</comment>
<dbReference type="InterPro" id="IPR041588">
    <property type="entry name" value="Integrase_H2C2"/>
</dbReference>
<reference evidence="3 4" key="1">
    <citation type="submission" date="2015-01" db="EMBL/GenBank/DDBJ databases">
        <title>Evolution of Trichinella species and genotypes.</title>
        <authorList>
            <person name="Korhonen P.K."/>
            <person name="Edoardo P."/>
            <person name="Giuseppe L.R."/>
            <person name="Gasser R.B."/>
        </authorList>
    </citation>
    <scope>NUCLEOTIDE SEQUENCE [LARGE SCALE GENOMIC DNA]</scope>
    <source>
        <strain evidence="3">ISS37</strain>
    </source>
</reference>
<proteinExistence type="predicted"/>
<organism evidence="3 4">
    <name type="scientific">Trichinella nelsoni</name>
    <dbReference type="NCBI Taxonomy" id="6336"/>
    <lineage>
        <taxon>Eukaryota</taxon>
        <taxon>Metazoa</taxon>
        <taxon>Ecdysozoa</taxon>
        <taxon>Nematoda</taxon>
        <taxon>Enoplea</taxon>
        <taxon>Dorylaimia</taxon>
        <taxon>Trichinellida</taxon>
        <taxon>Trichinellidae</taxon>
        <taxon>Trichinella</taxon>
    </lineage>
</organism>